<dbReference type="GO" id="GO:0007165">
    <property type="term" value="P:signal transduction"/>
    <property type="evidence" value="ECO:0007669"/>
    <property type="project" value="UniProtKB-KW"/>
</dbReference>
<accession>A0A8K0G8Y1</accession>
<keyword evidence="3 10" id="KW-0716">Sensory transduction</keyword>
<comment type="subcellular location">
    <subcellularLocation>
        <location evidence="1 10">Cell membrane</location>
        <topology evidence="1 10">Multi-pass membrane protein</topology>
    </subcellularLocation>
</comment>
<protein>
    <recommendedName>
        <fullName evidence="10">Odorant receptor</fullName>
    </recommendedName>
</protein>
<keyword evidence="4 10" id="KW-0812">Transmembrane</keyword>
<dbReference type="Pfam" id="PF02949">
    <property type="entry name" value="7tm_6"/>
    <property type="match status" value="1"/>
</dbReference>
<dbReference type="PANTHER" id="PTHR21137">
    <property type="entry name" value="ODORANT RECEPTOR"/>
    <property type="match status" value="1"/>
</dbReference>
<evidence type="ECO:0000256" key="5">
    <source>
        <dbReference type="ARBA" id="ARBA00022725"/>
    </source>
</evidence>
<evidence type="ECO:0000313" key="12">
    <source>
        <dbReference type="Proteomes" id="UP000801492"/>
    </source>
</evidence>
<proteinExistence type="inferred from homology"/>
<evidence type="ECO:0000256" key="9">
    <source>
        <dbReference type="ARBA" id="ARBA00023224"/>
    </source>
</evidence>
<comment type="similarity">
    <text evidence="10">Belongs to the insect chemoreceptor superfamily. Heteromeric odorant receptor channel (TC 1.A.69) family.</text>
</comment>
<evidence type="ECO:0000256" key="3">
    <source>
        <dbReference type="ARBA" id="ARBA00022606"/>
    </source>
</evidence>
<dbReference type="PANTHER" id="PTHR21137:SF35">
    <property type="entry name" value="ODORANT RECEPTOR 19A-RELATED"/>
    <property type="match status" value="1"/>
</dbReference>
<sequence>MSQVNLLEFNVKVLRFLNLWPRKNGATHGIWRTLKDFFLVFYVTPSFMSVTIGLYYELLGMFYVVVCFVRNRDDIITLVDQLSDFEEFGRPPDLLKTDKEASMFTGFFLIYGLIGTLVYASMPFVSIQYCEKNKSQYMEDVGVPCGLVITRFFLPFRFDFTPRKEIVTFYQLTICITFSTTISALTMLLCGMLMHITTQLRYLGEKFGNLKNSHGDAILKDVRDCIRFHIAIILYATKTNQAFGSMMLLHITVTSFVISILGYQVLLTDNYTDSLRYGLHLGGWLSILFLVCYNGQNLIDESTMISRKAYFSAWFNFPTSVQKDVLLVIERAQRPLTLTALNFGVMSLQTYLQVVSITQKLIFSHIQTQLVQIRTLV</sequence>
<keyword evidence="9 10" id="KW-0807">Transducer</keyword>
<dbReference type="GO" id="GO:0005886">
    <property type="term" value="C:plasma membrane"/>
    <property type="evidence" value="ECO:0007669"/>
    <property type="project" value="UniProtKB-SubCell"/>
</dbReference>
<dbReference type="GO" id="GO:0005549">
    <property type="term" value="F:odorant binding"/>
    <property type="evidence" value="ECO:0007669"/>
    <property type="project" value="InterPro"/>
</dbReference>
<evidence type="ECO:0000256" key="8">
    <source>
        <dbReference type="ARBA" id="ARBA00023170"/>
    </source>
</evidence>
<evidence type="ECO:0000256" key="10">
    <source>
        <dbReference type="RuleBase" id="RU351113"/>
    </source>
</evidence>
<keyword evidence="2" id="KW-1003">Cell membrane</keyword>
<feature type="transmembrane region" description="Helical" evidence="10">
    <location>
        <begin position="101"/>
        <end position="120"/>
    </location>
</feature>
<gene>
    <name evidence="11" type="ORF">ILUMI_13122</name>
</gene>
<evidence type="ECO:0000256" key="7">
    <source>
        <dbReference type="ARBA" id="ARBA00023136"/>
    </source>
</evidence>
<dbReference type="InterPro" id="IPR004117">
    <property type="entry name" value="7tm6_olfct_rcpt"/>
</dbReference>
<keyword evidence="8 10" id="KW-0675">Receptor</keyword>
<keyword evidence="7 10" id="KW-0472">Membrane</keyword>
<dbReference type="GO" id="GO:0004984">
    <property type="term" value="F:olfactory receptor activity"/>
    <property type="evidence" value="ECO:0007669"/>
    <property type="project" value="InterPro"/>
</dbReference>
<evidence type="ECO:0000256" key="4">
    <source>
        <dbReference type="ARBA" id="ARBA00022692"/>
    </source>
</evidence>
<dbReference type="OrthoDB" id="6814414at2759"/>
<evidence type="ECO:0000313" key="11">
    <source>
        <dbReference type="EMBL" id="KAF2893052.1"/>
    </source>
</evidence>
<dbReference type="AlphaFoldDB" id="A0A8K0G8Y1"/>
<comment type="caution">
    <text evidence="11">The sequence shown here is derived from an EMBL/GenBank/DDBJ whole genome shotgun (WGS) entry which is preliminary data.</text>
</comment>
<keyword evidence="6 10" id="KW-1133">Transmembrane helix</keyword>
<dbReference type="EMBL" id="VTPC01008275">
    <property type="protein sequence ID" value="KAF2893052.1"/>
    <property type="molecule type" value="Genomic_DNA"/>
</dbReference>
<dbReference type="Proteomes" id="UP000801492">
    <property type="component" value="Unassembled WGS sequence"/>
</dbReference>
<evidence type="ECO:0000256" key="1">
    <source>
        <dbReference type="ARBA" id="ARBA00004651"/>
    </source>
</evidence>
<keyword evidence="12" id="KW-1185">Reference proteome</keyword>
<name>A0A8K0G8Y1_IGNLU</name>
<evidence type="ECO:0000256" key="6">
    <source>
        <dbReference type="ARBA" id="ARBA00022989"/>
    </source>
</evidence>
<reference evidence="11" key="1">
    <citation type="submission" date="2019-08" db="EMBL/GenBank/DDBJ databases">
        <title>The genome of the North American firefly Photinus pyralis.</title>
        <authorList>
            <consortium name="Photinus pyralis genome working group"/>
            <person name="Fallon T.R."/>
            <person name="Sander Lower S.E."/>
            <person name="Weng J.-K."/>
        </authorList>
    </citation>
    <scope>NUCLEOTIDE SEQUENCE</scope>
    <source>
        <strain evidence="11">TRF0915ILg1</strain>
        <tissue evidence="11">Whole body</tissue>
    </source>
</reference>
<comment type="caution">
    <text evidence="10">Lacks conserved residue(s) required for the propagation of feature annotation.</text>
</comment>
<evidence type="ECO:0000256" key="2">
    <source>
        <dbReference type="ARBA" id="ARBA00022475"/>
    </source>
</evidence>
<feature type="transmembrane region" description="Helical" evidence="10">
    <location>
        <begin position="247"/>
        <end position="266"/>
    </location>
</feature>
<keyword evidence="5 10" id="KW-0552">Olfaction</keyword>
<feature type="transmembrane region" description="Helical" evidence="10">
    <location>
        <begin position="278"/>
        <end position="299"/>
    </location>
</feature>
<feature type="transmembrane region" description="Helical" evidence="10">
    <location>
        <begin position="170"/>
        <end position="196"/>
    </location>
</feature>
<organism evidence="11 12">
    <name type="scientific">Ignelater luminosus</name>
    <name type="common">Cucubano</name>
    <name type="synonym">Pyrophorus luminosus</name>
    <dbReference type="NCBI Taxonomy" id="2038154"/>
    <lineage>
        <taxon>Eukaryota</taxon>
        <taxon>Metazoa</taxon>
        <taxon>Ecdysozoa</taxon>
        <taxon>Arthropoda</taxon>
        <taxon>Hexapoda</taxon>
        <taxon>Insecta</taxon>
        <taxon>Pterygota</taxon>
        <taxon>Neoptera</taxon>
        <taxon>Endopterygota</taxon>
        <taxon>Coleoptera</taxon>
        <taxon>Polyphaga</taxon>
        <taxon>Elateriformia</taxon>
        <taxon>Elateroidea</taxon>
        <taxon>Elateridae</taxon>
        <taxon>Agrypninae</taxon>
        <taxon>Pyrophorini</taxon>
        <taxon>Ignelater</taxon>
    </lineage>
</organism>